<dbReference type="RefSeq" id="WP_190477937.1">
    <property type="nucleotide sequence ID" value="NZ_JACOFT010000002.1"/>
</dbReference>
<protein>
    <submittedName>
        <fullName evidence="3">TolC family protein</fullName>
    </submittedName>
</protein>
<comment type="similarity">
    <text evidence="1">Belongs to the outer membrane factor (OMF) (TC 1.B.17) family.</text>
</comment>
<dbReference type="InterPro" id="IPR003423">
    <property type="entry name" value="OMP_efflux"/>
</dbReference>
<accession>A0ABR6XDP3</accession>
<dbReference type="Proteomes" id="UP000637632">
    <property type="component" value="Unassembled WGS sequence"/>
</dbReference>
<feature type="chain" id="PRO_5047012707" evidence="2">
    <location>
        <begin position="32"/>
        <end position="461"/>
    </location>
</feature>
<dbReference type="PANTHER" id="PTHR30203">
    <property type="entry name" value="OUTER MEMBRANE CATION EFFLUX PROTEIN"/>
    <property type="match status" value="1"/>
</dbReference>
<evidence type="ECO:0000313" key="3">
    <source>
        <dbReference type="EMBL" id="MBC3810882.1"/>
    </source>
</evidence>
<reference evidence="3 4" key="1">
    <citation type="submission" date="2020-08" db="EMBL/GenBank/DDBJ databases">
        <title>Novel species isolated from subtropical streams in China.</title>
        <authorList>
            <person name="Lu H."/>
        </authorList>
    </citation>
    <scope>NUCLEOTIDE SEQUENCE [LARGE SCALE GENOMIC DNA]</scope>
    <source>
        <strain evidence="3 4">CCTCC AB 2015119</strain>
    </source>
</reference>
<keyword evidence="2" id="KW-0732">Signal</keyword>
<dbReference type="InterPro" id="IPR010131">
    <property type="entry name" value="MdtP/NodT-like"/>
</dbReference>
<dbReference type="SUPFAM" id="SSF56954">
    <property type="entry name" value="Outer membrane efflux proteins (OEP)"/>
    <property type="match status" value="1"/>
</dbReference>
<name>A0ABR6XDP3_9BURK</name>
<proteinExistence type="inferred from homology"/>
<keyword evidence="4" id="KW-1185">Reference proteome</keyword>
<dbReference type="PANTHER" id="PTHR30203:SF30">
    <property type="entry name" value="OUTER MEMBRANE PROTEIN-RELATED"/>
    <property type="match status" value="1"/>
</dbReference>
<organism evidence="3 4">
    <name type="scientific">Undibacterium aquatile</name>
    <dbReference type="NCBI Taxonomy" id="1537398"/>
    <lineage>
        <taxon>Bacteria</taxon>
        <taxon>Pseudomonadati</taxon>
        <taxon>Pseudomonadota</taxon>
        <taxon>Betaproteobacteria</taxon>
        <taxon>Burkholderiales</taxon>
        <taxon>Oxalobacteraceae</taxon>
        <taxon>Undibacterium</taxon>
    </lineage>
</organism>
<comment type="caution">
    <text evidence="3">The sequence shown here is derived from an EMBL/GenBank/DDBJ whole genome shotgun (WGS) entry which is preliminary data.</text>
</comment>
<feature type="signal peptide" evidence="2">
    <location>
        <begin position="1"/>
        <end position="31"/>
    </location>
</feature>
<sequence>MTKPCPTLAKFNWVVRIAIAAACSSAIHSYAQSLIEPVQNQSNKAHNNTDISGNIPEVVLSPLSLERAIQLARQYNHDLKLGKTNVANAEAATTIAGAAPNPNLTIQTSGINPRLGIGPGSLKNKTVDSTLRIDQLVERGGKRELRLEAATHLERASRLDFNDTERQLKQMIGAAYFDLAAAQHKLRISKENSDSYQATLNAADKRKKSGDIAGADVARVRVDALRAENDLLQSASELKRAQSALALLIGIKAPFMSLQVMDDWHTEDALPASVLSEELIQKRTDVAAAKARLDAALAARKLALAARTRDVTVGLQFEHYPTSPANQLGSGNSYGISIQIPLFSRYEFQGEIRAAEVAVDAAQENLAKTIDAARNELNLQFESLQTSKTLLARFQNELLPAARKSAEATEFAFKNGAVPVMDVLDARRTYRSIELDTINAKADLAKASMTLRISLEELEHK</sequence>
<evidence type="ECO:0000256" key="2">
    <source>
        <dbReference type="SAM" id="SignalP"/>
    </source>
</evidence>
<dbReference type="Gene3D" id="1.20.1600.10">
    <property type="entry name" value="Outer membrane efflux proteins (OEP)"/>
    <property type="match status" value="1"/>
</dbReference>
<evidence type="ECO:0000313" key="4">
    <source>
        <dbReference type="Proteomes" id="UP000637632"/>
    </source>
</evidence>
<evidence type="ECO:0000256" key="1">
    <source>
        <dbReference type="ARBA" id="ARBA00007613"/>
    </source>
</evidence>
<dbReference type="EMBL" id="JACOFT010000002">
    <property type="protein sequence ID" value="MBC3810882.1"/>
    <property type="molecule type" value="Genomic_DNA"/>
</dbReference>
<gene>
    <name evidence="3" type="ORF">H8K26_05455</name>
</gene>
<dbReference type="Pfam" id="PF02321">
    <property type="entry name" value="OEP"/>
    <property type="match status" value="2"/>
</dbReference>